<evidence type="ECO:0000313" key="1">
    <source>
        <dbReference type="EMBL" id="QKZ19825.1"/>
    </source>
</evidence>
<evidence type="ECO:0008006" key="3">
    <source>
        <dbReference type="Google" id="ProtNLM"/>
    </source>
</evidence>
<keyword evidence="2" id="KW-1185">Reference proteome</keyword>
<dbReference type="EMBL" id="CP056041">
    <property type="protein sequence ID" value="QKZ19825.1"/>
    <property type="molecule type" value="Genomic_DNA"/>
</dbReference>
<organism evidence="1 2">
    <name type="scientific">Streptomyces chartreusis</name>
    <dbReference type="NCBI Taxonomy" id="1969"/>
    <lineage>
        <taxon>Bacteria</taxon>
        <taxon>Bacillati</taxon>
        <taxon>Actinomycetota</taxon>
        <taxon>Actinomycetes</taxon>
        <taxon>Kitasatosporales</taxon>
        <taxon>Streptomycetaceae</taxon>
        <taxon>Streptomyces</taxon>
    </lineage>
</organism>
<gene>
    <name evidence="1" type="ORF">HUT05_22110</name>
</gene>
<sequence>MRVLLQAHLDTEKTNEIIRSGKMPQVMQEIMEAFKPEASYFGPDNGVRSMFLVFDMQDTSQMPPITEQLFQKFGATVDYTPVMNADDLQKGLSQIK</sequence>
<evidence type="ECO:0000313" key="2">
    <source>
        <dbReference type="Proteomes" id="UP000509418"/>
    </source>
</evidence>
<proteinExistence type="predicted"/>
<dbReference type="RefSeq" id="WP_176576076.1">
    <property type="nucleotide sequence ID" value="NZ_CBDRGH010000040.1"/>
</dbReference>
<reference evidence="1 2" key="1">
    <citation type="submission" date="2020-06" db="EMBL/GenBank/DDBJ databases">
        <title>Genome mining for natural products.</title>
        <authorList>
            <person name="Zhang B."/>
            <person name="Shi J."/>
            <person name="Ge H."/>
        </authorList>
    </citation>
    <scope>NUCLEOTIDE SEQUENCE [LARGE SCALE GENOMIC DNA]</scope>
    <source>
        <strain evidence="1 2">NA02069</strain>
    </source>
</reference>
<name>A0A7H8T8L1_STRCX</name>
<dbReference type="Proteomes" id="UP000509418">
    <property type="component" value="Chromosome"/>
</dbReference>
<accession>A0A7H8T8L1</accession>
<dbReference type="AlphaFoldDB" id="A0A7H8T8L1"/>
<protein>
    <recommendedName>
        <fullName evidence="3">DUF3303 family protein</fullName>
    </recommendedName>
</protein>